<comment type="catalytic activity">
    <reaction evidence="11">
        <text>oxaloacetate + GTP = phosphoenolpyruvate + GDP + CO2</text>
        <dbReference type="Rhea" id="RHEA:10388"/>
        <dbReference type="ChEBI" id="CHEBI:16452"/>
        <dbReference type="ChEBI" id="CHEBI:16526"/>
        <dbReference type="ChEBI" id="CHEBI:37565"/>
        <dbReference type="ChEBI" id="CHEBI:58189"/>
        <dbReference type="ChEBI" id="CHEBI:58702"/>
        <dbReference type="EC" id="4.1.1.32"/>
    </reaction>
</comment>
<sequence length="620" mass="69760">MTTTHDGPRRTRNKALLDWVDSMARLCKPDRIYWCDGSQEEYNRLCDQMVQNGTFVRLDPQKRPNSFLARSHPSDVARVEDRTFICAERQEDAGPTNNWMAPARMRERLNQLFDGCMRGRTLYVIPFSMGPLGSHIAHIGVEITDSPYVVVNQRIMTRMGQPVLEVLGEHGSFVPCMHSVGAPLSPGENDVPWPCAPNVEDKYISHFPETREIWSYGSGYGGNALLGKKCFALRIASVMARDEGWLAEHMLILGVQSPAGKKHYVAAAFPSACGKTNFAMLIPPKGFDGWKITTVGDDIAWVKPNAKDGKFYAINPEYGFFGVAPGTNAWSNPNALASMQENTIFTNTALTDDGDVWWEGLTEEPPAHLIDWQGQDWTPGCGRPAAHPNARFTAPANQCPSIDPEWENPDGVPISAFLFGGRVSKHFPLVFQSYNWEHGVYMAATMGSEATAAAIGQASVRRDPMAMLPFCGYNMADYWRHWLRIGRKHVATPPRIFRVNWFRKDAHGRFIWPGFGENMRVLKWVIDRCEGRASAIEGPLGLLPGWADLSWEGLAFQPDDFFAIMNIDQEVARQETVDQEELFTRFGDHLPREMELERELQLARLYHSPPVWDLSRALAD</sequence>
<comment type="pathway">
    <text evidence="1 11">Carbohydrate biosynthesis; gluconeogenesis.</text>
</comment>
<keyword evidence="11" id="KW-0963">Cytoplasm</keyword>
<evidence type="ECO:0000256" key="4">
    <source>
        <dbReference type="ARBA" id="ARBA00022432"/>
    </source>
</evidence>
<keyword evidence="15" id="KW-1185">Reference proteome</keyword>
<dbReference type="GO" id="GO:0006094">
    <property type="term" value="P:gluconeogenesis"/>
    <property type="evidence" value="ECO:0007669"/>
    <property type="project" value="UniProtKB-UniRule"/>
</dbReference>
<keyword evidence="14" id="KW-0670">Pyruvate</keyword>
<evidence type="ECO:0000256" key="9">
    <source>
        <dbReference type="ARBA" id="ARBA00023211"/>
    </source>
</evidence>
<dbReference type="Gene3D" id="3.90.228.20">
    <property type="match status" value="1"/>
</dbReference>
<feature type="binding site" evidence="11">
    <location>
        <begin position="515"/>
        <end position="518"/>
    </location>
    <ligand>
        <name>GTP</name>
        <dbReference type="ChEBI" id="CHEBI:37565"/>
    </ligand>
</feature>
<feature type="binding site" evidence="11">
    <location>
        <position position="249"/>
    </location>
    <ligand>
        <name>Mn(2+)</name>
        <dbReference type="ChEBI" id="CHEBI:29035"/>
    </ligand>
</feature>
<dbReference type="Proteomes" id="UP000322981">
    <property type="component" value="Unassembled WGS sequence"/>
</dbReference>
<feature type="domain" description="Phosphoenolpyruvate carboxykinase C-terminal P-loop" evidence="12">
    <location>
        <begin position="245"/>
        <end position="600"/>
    </location>
</feature>
<keyword evidence="14" id="KW-0418">Kinase</keyword>
<feature type="binding site" evidence="11">
    <location>
        <begin position="220"/>
        <end position="222"/>
    </location>
    <ligand>
        <name>substrate</name>
    </ligand>
</feature>
<evidence type="ECO:0000256" key="8">
    <source>
        <dbReference type="ARBA" id="ARBA00023134"/>
    </source>
</evidence>
<dbReference type="GO" id="GO:0071333">
    <property type="term" value="P:cellular response to glucose stimulus"/>
    <property type="evidence" value="ECO:0007669"/>
    <property type="project" value="TreeGrafter"/>
</dbReference>
<dbReference type="GO" id="GO:0030145">
    <property type="term" value="F:manganese ion binding"/>
    <property type="evidence" value="ECO:0007669"/>
    <property type="project" value="UniProtKB-UniRule"/>
</dbReference>
<protein>
    <recommendedName>
        <fullName evidence="11">Phosphoenolpyruvate carboxykinase [GTP]</fullName>
        <shortName evidence="11">PEP carboxykinase</shortName>
        <shortName evidence="11">PEPCK</shortName>
        <ecNumber evidence="11">4.1.1.32</ecNumber>
    </recommendedName>
    <alternativeName>
        <fullName evidence="11">GTP-dependent phosphoenolpyruvate carboxykinase</fullName>
        <shortName evidence="11">GTP-PEPCK</shortName>
    </alternativeName>
</protein>
<feature type="binding site" evidence="11">
    <location>
        <position position="78"/>
    </location>
    <ligand>
        <name>substrate</name>
    </ligand>
</feature>
<feature type="domain" description="Phosphoenolpyruvate carboxykinase GTP-utilising N-terminal" evidence="13">
    <location>
        <begin position="18"/>
        <end position="241"/>
    </location>
</feature>
<dbReference type="InterPro" id="IPR013035">
    <property type="entry name" value="PEP_carboxykinase_C"/>
</dbReference>
<dbReference type="EMBL" id="VWXX01000001">
    <property type="protein sequence ID" value="KAA6187784.1"/>
    <property type="molecule type" value="Genomic_DNA"/>
</dbReference>
<dbReference type="UniPathway" id="UPA00138"/>
<dbReference type="PANTHER" id="PTHR11561:SF0">
    <property type="entry name" value="PHOSPHOENOLPYRUVATE CARBOXYKINASE [GTP]-RELATED"/>
    <property type="match status" value="1"/>
</dbReference>
<keyword evidence="4 11" id="KW-0312">Gluconeogenesis</keyword>
<keyword evidence="14" id="KW-0808">Transferase</keyword>
<dbReference type="GO" id="GO:0033993">
    <property type="term" value="P:response to lipid"/>
    <property type="evidence" value="ECO:0007669"/>
    <property type="project" value="TreeGrafter"/>
</dbReference>
<comment type="subcellular location">
    <subcellularLocation>
        <location evidence="11">Cytoplasm</location>
    </subcellularLocation>
</comment>
<dbReference type="PANTHER" id="PTHR11561">
    <property type="entry name" value="PHOSPHOENOLPYRUVATE CARBOXYKINASE"/>
    <property type="match status" value="1"/>
</dbReference>
<dbReference type="AlphaFoldDB" id="A0A5M8FVD6"/>
<dbReference type="InterPro" id="IPR035077">
    <property type="entry name" value="PEP_carboxykinase_GTP_C"/>
</dbReference>
<dbReference type="GO" id="GO:0006107">
    <property type="term" value="P:oxaloacetate metabolic process"/>
    <property type="evidence" value="ECO:0007669"/>
    <property type="project" value="TreeGrafter"/>
</dbReference>
<evidence type="ECO:0000256" key="2">
    <source>
        <dbReference type="ARBA" id="ARBA00005796"/>
    </source>
</evidence>
<feature type="binding site" evidence="11">
    <location>
        <position position="391"/>
    </location>
    <ligand>
        <name>GTP</name>
        <dbReference type="ChEBI" id="CHEBI:37565"/>
    </ligand>
</feature>
<feature type="active site" evidence="11">
    <location>
        <position position="273"/>
    </location>
</feature>
<dbReference type="OrthoDB" id="9758871at2"/>
<dbReference type="GO" id="GO:0016301">
    <property type="term" value="F:kinase activity"/>
    <property type="evidence" value="ECO:0007669"/>
    <property type="project" value="UniProtKB-KW"/>
</dbReference>
<dbReference type="NCBIfam" id="NF003253">
    <property type="entry name" value="PRK04210.1"/>
    <property type="match status" value="1"/>
</dbReference>
<dbReference type="InterPro" id="IPR008209">
    <property type="entry name" value="PEP_carboxykinase_GTP"/>
</dbReference>
<accession>A0A5M8FVD6</accession>
<dbReference type="Pfam" id="PF17297">
    <property type="entry name" value="PEPCK_N"/>
    <property type="match status" value="1"/>
</dbReference>
<dbReference type="RefSeq" id="WP_150089368.1">
    <property type="nucleotide sequence ID" value="NZ_JBFUOH010000011.1"/>
</dbReference>
<evidence type="ECO:0000256" key="7">
    <source>
        <dbReference type="ARBA" id="ARBA00022793"/>
    </source>
</evidence>
<dbReference type="SUPFAM" id="SSF53795">
    <property type="entry name" value="PEP carboxykinase-like"/>
    <property type="match status" value="1"/>
</dbReference>
<evidence type="ECO:0000259" key="12">
    <source>
        <dbReference type="Pfam" id="PF00821"/>
    </source>
</evidence>
<dbReference type="GO" id="GO:0005829">
    <property type="term" value="C:cytosol"/>
    <property type="evidence" value="ECO:0007669"/>
    <property type="project" value="TreeGrafter"/>
</dbReference>
<comment type="similarity">
    <text evidence="2 11">Belongs to the phosphoenolpyruvate carboxykinase [GTP] family.</text>
</comment>
<feature type="binding site" evidence="11">
    <location>
        <position position="271"/>
    </location>
    <ligand>
        <name>substrate</name>
    </ligand>
</feature>
<comment type="subunit">
    <text evidence="3 11">Monomer.</text>
</comment>
<keyword evidence="10 11" id="KW-0456">Lyase</keyword>
<dbReference type="HAMAP" id="MF_00452">
    <property type="entry name" value="PEPCK_GTP"/>
    <property type="match status" value="1"/>
</dbReference>
<dbReference type="GO" id="GO:0004613">
    <property type="term" value="F:phosphoenolpyruvate carboxykinase (GTP) activity"/>
    <property type="evidence" value="ECO:0007669"/>
    <property type="project" value="UniProtKB-UniRule"/>
</dbReference>
<dbReference type="EC" id="4.1.1.32" evidence="11"/>
<keyword evidence="7 11" id="KW-0210">Decarboxylase</keyword>
<reference evidence="14 15" key="1">
    <citation type="submission" date="2019-09" db="EMBL/GenBank/DDBJ databases">
        <title>Whole-genome sequence of the purple sulfur bacterium Thiohalocapsa marina DSM 19078.</title>
        <authorList>
            <person name="Kyndt J.A."/>
            <person name="Meyer T.E."/>
        </authorList>
    </citation>
    <scope>NUCLEOTIDE SEQUENCE [LARGE SCALE GENOMIC DNA]</scope>
    <source>
        <strain evidence="14 15">DSM 19078</strain>
    </source>
</reference>
<organism evidence="14 15">
    <name type="scientific">Thiohalocapsa marina</name>
    <dbReference type="NCBI Taxonomy" id="424902"/>
    <lineage>
        <taxon>Bacteria</taxon>
        <taxon>Pseudomonadati</taxon>
        <taxon>Pseudomonadota</taxon>
        <taxon>Gammaproteobacteria</taxon>
        <taxon>Chromatiales</taxon>
        <taxon>Chromatiaceae</taxon>
        <taxon>Thiohalocapsa</taxon>
    </lineage>
</organism>
<dbReference type="GO" id="GO:0005525">
    <property type="term" value="F:GTP binding"/>
    <property type="evidence" value="ECO:0007669"/>
    <property type="project" value="UniProtKB-UniRule"/>
</dbReference>
<dbReference type="InterPro" id="IPR035078">
    <property type="entry name" value="PEP_carboxykinase_GTP_N"/>
</dbReference>
<dbReference type="Gene3D" id="2.170.8.10">
    <property type="entry name" value="Phosphoenolpyruvate Carboxykinase, domain 2"/>
    <property type="match status" value="1"/>
</dbReference>
<feature type="binding site" evidence="11">
    <location>
        <begin position="272"/>
        <end position="277"/>
    </location>
    <ligand>
        <name>GTP</name>
        <dbReference type="ChEBI" id="CHEBI:37565"/>
    </ligand>
</feature>
<gene>
    <name evidence="11" type="primary">pckG</name>
    <name evidence="14" type="ORF">F2Q65_00640</name>
</gene>
<keyword evidence="5 11" id="KW-0479">Metal-binding</keyword>
<dbReference type="GO" id="GO:0046327">
    <property type="term" value="P:glycerol biosynthetic process from pyruvate"/>
    <property type="evidence" value="ECO:0007669"/>
    <property type="project" value="TreeGrafter"/>
</dbReference>
<evidence type="ECO:0000313" key="15">
    <source>
        <dbReference type="Proteomes" id="UP000322981"/>
    </source>
</evidence>
<keyword evidence="8 11" id="KW-0342">GTP-binding</keyword>
<evidence type="ECO:0000256" key="5">
    <source>
        <dbReference type="ARBA" id="ARBA00022723"/>
    </source>
</evidence>
<keyword evidence="6 11" id="KW-0547">Nucleotide-binding</keyword>
<feature type="binding site" evidence="11">
    <location>
        <position position="298"/>
    </location>
    <ligand>
        <name>Mn(2+)</name>
        <dbReference type="ChEBI" id="CHEBI:29035"/>
    </ligand>
</feature>
<dbReference type="Gene3D" id="3.40.449.10">
    <property type="entry name" value="Phosphoenolpyruvate Carboxykinase, domain 1"/>
    <property type="match status" value="1"/>
</dbReference>
<dbReference type="GO" id="GO:0042594">
    <property type="term" value="P:response to starvation"/>
    <property type="evidence" value="ECO:0007669"/>
    <property type="project" value="TreeGrafter"/>
</dbReference>
<dbReference type="FunFam" id="3.40.449.10:FF:000005">
    <property type="entry name" value="Phosphoenolpyruvate carboxykinase [GTP]"/>
    <property type="match status" value="1"/>
</dbReference>
<feature type="binding site" evidence="11">
    <location>
        <position position="229"/>
    </location>
    <ligand>
        <name>Mn(2+)</name>
        <dbReference type="ChEBI" id="CHEBI:29035"/>
    </ligand>
</feature>
<dbReference type="InterPro" id="IPR018091">
    <property type="entry name" value="PEP_carboxykin_GTP_CS"/>
</dbReference>
<dbReference type="CDD" id="cd00819">
    <property type="entry name" value="PEPCK_GTP"/>
    <property type="match status" value="1"/>
</dbReference>
<dbReference type="SUPFAM" id="SSF68923">
    <property type="entry name" value="PEP carboxykinase N-terminal domain"/>
    <property type="match status" value="1"/>
</dbReference>
<dbReference type="PIRSF" id="PIRSF001348">
    <property type="entry name" value="PEP_carboxykinase_GTP"/>
    <property type="match status" value="1"/>
</dbReference>
<comment type="caution">
    <text evidence="14">The sequence shown here is derived from an EMBL/GenBank/DDBJ whole genome shotgun (WGS) entry which is preliminary data.</text>
</comment>
<feature type="binding site" evidence="11">
    <location>
        <position position="422"/>
    </location>
    <ligand>
        <name>GTP</name>
        <dbReference type="ChEBI" id="CHEBI:37565"/>
    </ligand>
</feature>
<feature type="binding site" evidence="11">
    <location>
        <begin position="389"/>
        <end position="391"/>
    </location>
    <ligand>
        <name>substrate</name>
    </ligand>
</feature>
<evidence type="ECO:0000256" key="10">
    <source>
        <dbReference type="ARBA" id="ARBA00023239"/>
    </source>
</evidence>
<evidence type="ECO:0000259" key="13">
    <source>
        <dbReference type="Pfam" id="PF17297"/>
    </source>
</evidence>
<comment type="function">
    <text evidence="11">Catalyzes the conversion of oxaloacetate (OAA) to phosphoenolpyruvate (PEP), the rate-limiting step in the metabolic pathway that produces glucose from lactate and other precursors derived from the citric acid cycle.</text>
</comment>
<name>A0A5M8FVD6_9GAMM</name>
<keyword evidence="9 11" id="KW-0464">Manganese</keyword>
<dbReference type="Pfam" id="PF00821">
    <property type="entry name" value="PEPCK_GTP"/>
    <property type="match status" value="1"/>
</dbReference>
<proteinExistence type="inferred from homology"/>
<comment type="cofactor">
    <cofactor evidence="11">
        <name>Mn(2+)</name>
        <dbReference type="ChEBI" id="CHEBI:29035"/>
    </cofactor>
    <text evidence="11">Binds 1 Mn(2+) ion per subunit.</text>
</comment>
<evidence type="ECO:0000256" key="6">
    <source>
        <dbReference type="ARBA" id="ARBA00022741"/>
    </source>
</evidence>
<dbReference type="InterPro" id="IPR008210">
    <property type="entry name" value="PEP_carboxykinase_N"/>
</dbReference>
<dbReference type="GO" id="GO:0019543">
    <property type="term" value="P:propionate catabolic process"/>
    <property type="evidence" value="ECO:0007669"/>
    <property type="project" value="TreeGrafter"/>
</dbReference>
<dbReference type="PROSITE" id="PS00505">
    <property type="entry name" value="PEPCK_GTP"/>
    <property type="match status" value="1"/>
</dbReference>
<evidence type="ECO:0000313" key="14">
    <source>
        <dbReference type="EMBL" id="KAA6187784.1"/>
    </source>
</evidence>
<evidence type="ECO:0000256" key="1">
    <source>
        <dbReference type="ARBA" id="ARBA00004742"/>
    </source>
</evidence>
<evidence type="ECO:0000256" key="3">
    <source>
        <dbReference type="ARBA" id="ARBA00011245"/>
    </source>
</evidence>
<evidence type="ECO:0000256" key="11">
    <source>
        <dbReference type="HAMAP-Rule" id="MF_00452"/>
    </source>
</evidence>